<proteinExistence type="predicted"/>
<dbReference type="Proteomes" id="UP000241986">
    <property type="component" value="Unassembled WGS sequence"/>
</dbReference>
<dbReference type="EMBL" id="PZKL01000032">
    <property type="protein sequence ID" value="PTH80760.1"/>
    <property type="molecule type" value="Genomic_DNA"/>
</dbReference>
<dbReference type="AlphaFoldDB" id="A0A2T4N1M9"/>
<sequence>MSLDFDIYKIKTDISGKQNYGKIINKIYHNMSPLSLCSMGKGSYAVLLPKGRKYNFTDPHYIINKILPGDLPKSSCTKLLIGSLPHLTSTHTRSSEGAGLYYLSDIENIRGVEVLRAYEIKIDWESREHLVLKVEAATFTPIDYHKNADGDVYGDCTHLPRITFDRWTQELTRSKNGEFIKKRHRDKNMKSEMVSLDTKNPSKFWSSKMGILAMFVTDVQRYLHKYISIEFQTLTPEYRVRFKESNVINSYAEIYTILRQRNINVINFTACDVLPLIDALRRDAFMVSQSNGVQTDALNLAVHHEKEYYDSTNAVDPYYSLRSGNRVIIQSVYPGTILKEGKLSRTEYEACLKELFIKTEVFEKQLRLFIPEGRWSFITCSKPDENDAIFHMLTSNNGALSYDVLSIDDAQNLFLLDLYRPMKNGEHAVISLDTGHSFIFEETNYVALPKFQELACIMNELMDGYAHGIKRNWIYEFLDALKNGDVIVANTQLVDNKLSAMLCLNPSTKTFYKKDLFGNKDTKISYKGSLQSFFDWIAVEKGLRLGASLKAMDSGFIEASLGLFYNEDERLYFVGDKDNVKSIPRFCRMRRILTDADSVPISILKMMEVFHIRHKQATILPFVFKHLREFSLYSQE</sequence>
<reference evidence="1 2" key="1">
    <citation type="submission" date="2018-03" db="EMBL/GenBank/DDBJ databases">
        <title>Aeromonas veronii whole genome sequencing and analysis.</title>
        <authorList>
            <person name="Xie H."/>
            <person name="Liu T."/>
            <person name="Wang K."/>
        </authorList>
    </citation>
    <scope>NUCLEOTIDE SEQUENCE [LARGE SCALE GENOMIC DNA]</scope>
    <source>
        <strain evidence="1 2">XH.VA.1</strain>
    </source>
</reference>
<comment type="caution">
    <text evidence="1">The sequence shown here is derived from an EMBL/GenBank/DDBJ whole genome shotgun (WGS) entry which is preliminary data.</text>
</comment>
<accession>A0A2T4N1M9</accession>
<organism evidence="1 2">
    <name type="scientific">Aeromonas veronii</name>
    <dbReference type="NCBI Taxonomy" id="654"/>
    <lineage>
        <taxon>Bacteria</taxon>
        <taxon>Pseudomonadati</taxon>
        <taxon>Pseudomonadota</taxon>
        <taxon>Gammaproteobacteria</taxon>
        <taxon>Aeromonadales</taxon>
        <taxon>Aeromonadaceae</taxon>
        <taxon>Aeromonas</taxon>
    </lineage>
</organism>
<gene>
    <name evidence="1" type="ORF">DAA48_12685</name>
</gene>
<name>A0A2T4N1M9_AERVE</name>
<protein>
    <submittedName>
        <fullName evidence="1">Uncharacterized protein</fullName>
    </submittedName>
</protein>
<evidence type="ECO:0000313" key="2">
    <source>
        <dbReference type="Proteomes" id="UP000241986"/>
    </source>
</evidence>
<evidence type="ECO:0000313" key="1">
    <source>
        <dbReference type="EMBL" id="PTH80760.1"/>
    </source>
</evidence>